<keyword evidence="4" id="KW-1185">Reference proteome</keyword>
<dbReference type="AlphaFoldDB" id="A0A068Y5I3"/>
<evidence type="ECO:0000313" key="3">
    <source>
        <dbReference type="EMBL" id="CUT98821.1"/>
    </source>
</evidence>
<dbReference type="OrthoDB" id="410267at2759"/>
<accession>A0A068Y5I3</accession>
<protein>
    <submittedName>
        <fullName evidence="3">Oxalate:formate antiporter</fullName>
    </submittedName>
</protein>
<keyword evidence="1" id="KW-1133">Transmembrane helix</keyword>
<name>A0A068Y5I3_ECHMU</name>
<proteinExistence type="predicted"/>
<evidence type="ECO:0000256" key="1">
    <source>
        <dbReference type="SAM" id="Phobius"/>
    </source>
</evidence>
<feature type="signal peptide" evidence="2">
    <location>
        <begin position="1"/>
        <end position="20"/>
    </location>
</feature>
<feature type="chain" id="PRO_5009741538" evidence="2">
    <location>
        <begin position="21"/>
        <end position="117"/>
    </location>
</feature>
<dbReference type="STRING" id="6211.A0A068Y5I3"/>
<keyword evidence="2" id="KW-0732">Signal</keyword>
<keyword evidence="1" id="KW-0472">Membrane</keyword>
<sequence length="117" mass="13137">MMCFLLLWAVTFTTFPYVTAGSAGRPLYAIWVFVLFFSLSAHFVVVPGTCTRIFGPLHMATIYALVYFATVSSFFHSPTCLATNSPHVGKSRDELSVRKIIWYCGRLQSGIKIQQCQ</sequence>
<reference evidence="3" key="2">
    <citation type="submission" date="2015-11" db="EMBL/GenBank/DDBJ databases">
        <authorList>
            <person name="Zhang Y."/>
            <person name="Guo Z."/>
        </authorList>
    </citation>
    <scope>NUCLEOTIDE SEQUENCE</scope>
</reference>
<feature type="transmembrane region" description="Helical" evidence="1">
    <location>
        <begin position="57"/>
        <end position="75"/>
    </location>
</feature>
<evidence type="ECO:0000313" key="4">
    <source>
        <dbReference type="Proteomes" id="UP000017246"/>
    </source>
</evidence>
<keyword evidence="1" id="KW-0812">Transmembrane</keyword>
<dbReference type="EMBL" id="LN902845">
    <property type="protein sequence ID" value="CUT98821.1"/>
    <property type="molecule type" value="Genomic_DNA"/>
</dbReference>
<reference evidence="3" key="1">
    <citation type="journal article" date="2013" name="Nature">
        <title>The genomes of four tapeworm species reveal adaptations to parasitism.</title>
        <authorList>
            <person name="Tsai I.J."/>
            <person name="Zarowiecki M."/>
            <person name="Holroyd N."/>
            <person name="Garciarrubio A."/>
            <person name="Sanchez-Flores A."/>
            <person name="Brooks K.L."/>
            <person name="Tracey A."/>
            <person name="Bobes R.J."/>
            <person name="Fragoso G."/>
            <person name="Sciutto E."/>
            <person name="Aslett M."/>
            <person name="Beasley H."/>
            <person name="Bennett H.M."/>
            <person name="Cai J."/>
            <person name="Camicia F."/>
            <person name="Clark R."/>
            <person name="Cucher M."/>
            <person name="De Silva N."/>
            <person name="Day T.A."/>
            <person name="Deplazes P."/>
            <person name="Estrada K."/>
            <person name="Fernandez C."/>
            <person name="Holland P.W."/>
            <person name="Hou J."/>
            <person name="Hu S."/>
            <person name="Huckvale T."/>
            <person name="Hung S.S."/>
            <person name="Kamenetzky L."/>
            <person name="Keane J.A."/>
            <person name="Kiss F."/>
            <person name="Koziol U."/>
            <person name="Lambert O."/>
            <person name="Liu K."/>
            <person name="Luo X."/>
            <person name="Luo Y."/>
            <person name="Macchiaroli N."/>
            <person name="Nichol S."/>
            <person name="Paps J."/>
            <person name="Parkinson J."/>
            <person name="Pouchkina-Stantcheva N."/>
            <person name="Riddiford N."/>
            <person name="Rosenzvit M."/>
            <person name="Salinas G."/>
            <person name="Wasmuth J.D."/>
            <person name="Zamanian M."/>
            <person name="Zheng Y."/>
            <person name="Cai X."/>
            <person name="Soberon X."/>
            <person name="Olson P.D."/>
            <person name="Laclette J.P."/>
            <person name="Brehm K."/>
            <person name="Berriman M."/>
            <person name="Garciarrubio A."/>
            <person name="Bobes R.J."/>
            <person name="Fragoso G."/>
            <person name="Sanchez-Flores A."/>
            <person name="Estrada K."/>
            <person name="Cevallos M.A."/>
            <person name="Morett E."/>
            <person name="Gonzalez V."/>
            <person name="Portillo T."/>
            <person name="Ochoa-Leyva A."/>
            <person name="Jose M.V."/>
            <person name="Sciutto E."/>
            <person name="Landa A."/>
            <person name="Jimenez L."/>
            <person name="Valdes V."/>
            <person name="Carrero J.C."/>
            <person name="Larralde C."/>
            <person name="Morales-Montor J."/>
            <person name="Limon-Lason J."/>
            <person name="Soberon X."/>
            <person name="Laclette J.P."/>
        </authorList>
    </citation>
    <scope>NUCLEOTIDE SEQUENCE [LARGE SCALE GENOMIC DNA]</scope>
</reference>
<evidence type="ECO:0000256" key="2">
    <source>
        <dbReference type="SAM" id="SignalP"/>
    </source>
</evidence>
<dbReference type="Proteomes" id="UP000017246">
    <property type="component" value="Unassembled WGS sequence"/>
</dbReference>
<feature type="transmembrane region" description="Helical" evidence="1">
    <location>
        <begin position="30"/>
        <end position="50"/>
    </location>
</feature>
<organism evidence="3 4">
    <name type="scientific">Echinococcus multilocularis</name>
    <name type="common">Fox tapeworm</name>
    <dbReference type="NCBI Taxonomy" id="6211"/>
    <lineage>
        <taxon>Eukaryota</taxon>
        <taxon>Metazoa</taxon>
        <taxon>Spiralia</taxon>
        <taxon>Lophotrochozoa</taxon>
        <taxon>Platyhelminthes</taxon>
        <taxon>Cestoda</taxon>
        <taxon>Eucestoda</taxon>
        <taxon>Cyclophyllidea</taxon>
        <taxon>Taeniidae</taxon>
        <taxon>Echinococcus</taxon>
    </lineage>
</organism>